<feature type="transmembrane region" description="Helical" evidence="2">
    <location>
        <begin position="264"/>
        <end position="282"/>
    </location>
</feature>
<dbReference type="InterPro" id="IPR056124">
    <property type="entry name" value="DUF7707"/>
</dbReference>
<keyword evidence="2" id="KW-1133">Transmembrane helix</keyword>
<dbReference type="OrthoDB" id="1708823at2759"/>
<protein>
    <recommendedName>
        <fullName evidence="3">DUF7707 domain-containing protein</fullName>
    </recommendedName>
</protein>
<keyword evidence="2" id="KW-0812">Transmembrane</keyword>
<feature type="region of interest" description="Disordered" evidence="1">
    <location>
        <begin position="174"/>
        <end position="247"/>
    </location>
</feature>
<feature type="compositionally biased region" description="Low complexity" evidence="1">
    <location>
        <begin position="213"/>
        <end position="224"/>
    </location>
</feature>
<comment type="caution">
    <text evidence="4">The sequence shown here is derived from an EMBL/GenBank/DDBJ whole genome shotgun (WGS) entry which is preliminary data.</text>
</comment>
<feature type="domain" description="DUF7707" evidence="3">
    <location>
        <begin position="37"/>
        <end position="122"/>
    </location>
</feature>
<gene>
    <name evidence="4" type="ORF">GGI25_003783</name>
</gene>
<accession>A0A9W8G6D0</accession>
<dbReference type="Proteomes" id="UP001151518">
    <property type="component" value="Unassembled WGS sequence"/>
</dbReference>
<evidence type="ECO:0000313" key="5">
    <source>
        <dbReference type="Proteomes" id="UP001151518"/>
    </source>
</evidence>
<dbReference type="Pfam" id="PF24808">
    <property type="entry name" value="DUF7707"/>
    <property type="match status" value="1"/>
</dbReference>
<evidence type="ECO:0000256" key="1">
    <source>
        <dbReference type="SAM" id="MobiDB-lite"/>
    </source>
</evidence>
<dbReference type="EMBL" id="JANBTW010000044">
    <property type="protein sequence ID" value="KAJ2675946.1"/>
    <property type="molecule type" value="Genomic_DNA"/>
</dbReference>
<evidence type="ECO:0000256" key="2">
    <source>
        <dbReference type="SAM" id="Phobius"/>
    </source>
</evidence>
<keyword evidence="2" id="KW-0472">Membrane</keyword>
<evidence type="ECO:0000259" key="3">
    <source>
        <dbReference type="Pfam" id="PF24808"/>
    </source>
</evidence>
<organism evidence="4 5">
    <name type="scientific">Coemansia spiralis</name>
    <dbReference type="NCBI Taxonomy" id="417178"/>
    <lineage>
        <taxon>Eukaryota</taxon>
        <taxon>Fungi</taxon>
        <taxon>Fungi incertae sedis</taxon>
        <taxon>Zoopagomycota</taxon>
        <taxon>Kickxellomycotina</taxon>
        <taxon>Kickxellomycetes</taxon>
        <taxon>Kickxellales</taxon>
        <taxon>Kickxellaceae</taxon>
        <taxon>Coemansia</taxon>
    </lineage>
</organism>
<proteinExistence type="predicted"/>
<sequence length="283" mass="30044">MLLFESRLLSGAATAFVVVLAYGSQPVSAKWAFTQQPAAERARACQEQVSFCYNACGSVANTDVNFCNIQTTGWNCACSSGAGDRNVRHYEWPISASECRAALATCNNGCSAHTNTNERVTCFTSCATDYQCNTIEAPRSSLRVNGAYDKPSGYIPPIDDKEIELTIGMKFDGAASGQDGSNSHKAHRVSDPGVLPKSIPRLNNADNADDYSGANKANGNNRKNPSARPNSKYKGGSGQRDGSGAAMPVSSASQTLLQLPRTQLLIVVFLNVLVVVAASVSFL</sequence>
<evidence type="ECO:0000313" key="4">
    <source>
        <dbReference type="EMBL" id="KAJ2675946.1"/>
    </source>
</evidence>
<reference evidence="4" key="1">
    <citation type="submission" date="2022-07" db="EMBL/GenBank/DDBJ databases">
        <title>Phylogenomic reconstructions and comparative analyses of Kickxellomycotina fungi.</title>
        <authorList>
            <person name="Reynolds N.K."/>
            <person name="Stajich J.E."/>
            <person name="Barry K."/>
            <person name="Grigoriev I.V."/>
            <person name="Crous P."/>
            <person name="Smith M.E."/>
        </authorList>
    </citation>
    <scope>NUCLEOTIDE SEQUENCE</scope>
    <source>
        <strain evidence="4">NRRL 3115</strain>
    </source>
</reference>
<name>A0A9W8G6D0_9FUNG</name>
<dbReference type="AlphaFoldDB" id="A0A9W8G6D0"/>